<feature type="region of interest" description="Disordered" evidence="5">
    <location>
        <begin position="854"/>
        <end position="895"/>
    </location>
</feature>
<dbReference type="GO" id="GO:0008440">
    <property type="term" value="F:inositol-1,4,5-trisphosphate 3-kinase activity"/>
    <property type="evidence" value="ECO:0007669"/>
    <property type="project" value="TreeGrafter"/>
</dbReference>
<feature type="compositionally biased region" description="Basic and acidic residues" evidence="5">
    <location>
        <begin position="309"/>
        <end position="322"/>
    </location>
</feature>
<dbReference type="PANTHER" id="PTHR12400">
    <property type="entry name" value="INOSITOL POLYPHOSPHATE KINASE"/>
    <property type="match status" value="1"/>
</dbReference>
<dbReference type="Pfam" id="PF03770">
    <property type="entry name" value="IPK"/>
    <property type="match status" value="1"/>
</dbReference>
<feature type="region of interest" description="Disordered" evidence="5">
    <location>
        <begin position="390"/>
        <end position="459"/>
    </location>
</feature>
<dbReference type="PANTHER" id="PTHR12400:SF21">
    <property type="entry name" value="KINASE"/>
    <property type="match status" value="1"/>
</dbReference>
<gene>
    <name evidence="6" type="ORF">CB0940_07221</name>
    <name evidence="7" type="ORF">RHO25_007790</name>
</gene>
<dbReference type="InterPro" id="IPR005522">
    <property type="entry name" value="IPK"/>
</dbReference>
<dbReference type="EMBL" id="CP134188">
    <property type="protein sequence ID" value="WPB03153.1"/>
    <property type="molecule type" value="Genomic_DNA"/>
</dbReference>
<feature type="compositionally biased region" description="Polar residues" evidence="5">
    <location>
        <begin position="682"/>
        <end position="692"/>
    </location>
</feature>
<evidence type="ECO:0000256" key="2">
    <source>
        <dbReference type="ARBA" id="ARBA00022679"/>
    </source>
</evidence>
<feature type="region of interest" description="Disordered" evidence="5">
    <location>
        <begin position="710"/>
        <end position="748"/>
    </location>
</feature>
<accession>A0A2G5H9D5</accession>
<dbReference type="SUPFAM" id="SSF56104">
    <property type="entry name" value="SAICAR synthase-like"/>
    <property type="match status" value="1"/>
</dbReference>
<dbReference type="GO" id="GO:0000824">
    <property type="term" value="F:inositol-1,4,5,6-tetrakisphosphate 3-kinase activity"/>
    <property type="evidence" value="ECO:0007669"/>
    <property type="project" value="TreeGrafter"/>
</dbReference>
<evidence type="ECO:0000313" key="7">
    <source>
        <dbReference type="EMBL" id="WPB03153.1"/>
    </source>
</evidence>
<name>A0A2G5H9D5_CERBT</name>
<evidence type="ECO:0000313" key="8">
    <source>
        <dbReference type="Proteomes" id="UP000230605"/>
    </source>
</evidence>
<dbReference type="GO" id="GO:0032958">
    <property type="term" value="P:inositol phosphate biosynthetic process"/>
    <property type="evidence" value="ECO:0007669"/>
    <property type="project" value="InterPro"/>
</dbReference>
<dbReference type="EMBL" id="LKMD01000108">
    <property type="protein sequence ID" value="PIA89131.1"/>
    <property type="molecule type" value="Genomic_DNA"/>
</dbReference>
<dbReference type="Proteomes" id="UP000230605">
    <property type="component" value="Chromosome 5"/>
</dbReference>
<feature type="compositionally biased region" description="Polar residues" evidence="5">
    <location>
        <begin position="647"/>
        <end position="660"/>
    </location>
</feature>
<feature type="compositionally biased region" description="Polar residues" evidence="5">
    <location>
        <begin position="84"/>
        <end position="96"/>
    </location>
</feature>
<reference evidence="6 8" key="1">
    <citation type="submission" date="2015-10" db="EMBL/GenBank/DDBJ databases">
        <title>The cercosporin biosynthetic gene cluster was horizontally transferred to several fungal lineages and shown to be expanded in Cercospora beticola based on microsynteny with recipient genomes.</title>
        <authorList>
            <person name="De Jonge R."/>
            <person name="Ebert M.K."/>
            <person name="Suttle J.C."/>
            <person name="Jurick Ii W.M."/>
            <person name="Secor G.A."/>
            <person name="Thomma B.P."/>
            <person name="Van De Peer Y."/>
            <person name="Bolton M.D."/>
        </authorList>
    </citation>
    <scope>NUCLEOTIDE SEQUENCE [LARGE SCALE GENOMIC DNA]</scope>
    <source>
        <strain evidence="6 8">09-40</strain>
    </source>
</reference>
<feature type="compositionally biased region" description="Polar residues" evidence="5">
    <location>
        <begin position="179"/>
        <end position="188"/>
    </location>
</feature>
<feature type="compositionally biased region" description="Basic residues" evidence="5">
    <location>
        <begin position="60"/>
        <end position="73"/>
    </location>
</feature>
<evidence type="ECO:0000313" key="6">
    <source>
        <dbReference type="EMBL" id="PIA89131.1"/>
    </source>
</evidence>
<dbReference type="GO" id="GO:0005634">
    <property type="term" value="C:nucleus"/>
    <property type="evidence" value="ECO:0007669"/>
    <property type="project" value="TreeGrafter"/>
</dbReference>
<feature type="compositionally biased region" description="Polar residues" evidence="5">
    <location>
        <begin position="231"/>
        <end position="251"/>
    </location>
</feature>
<proteinExistence type="inferred from homology"/>
<dbReference type="Proteomes" id="UP001302367">
    <property type="component" value="Chromosome 5"/>
</dbReference>
<keyword evidence="3 4" id="KW-0418">Kinase</keyword>
<dbReference type="GO" id="GO:0046854">
    <property type="term" value="P:phosphatidylinositol phosphate biosynthetic process"/>
    <property type="evidence" value="ECO:0007669"/>
    <property type="project" value="TreeGrafter"/>
</dbReference>
<feature type="region of interest" description="Disordered" evidence="5">
    <location>
        <begin position="640"/>
        <end position="692"/>
    </location>
</feature>
<feature type="compositionally biased region" description="Basic and acidic residues" evidence="5">
    <location>
        <begin position="661"/>
        <end position="680"/>
    </location>
</feature>
<organism evidence="6 8">
    <name type="scientific">Cercospora beticola</name>
    <name type="common">Sugarbeet leaf spot fungus</name>
    <dbReference type="NCBI Taxonomy" id="122368"/>
    <lineage>
        <taxon>Eukaryota</taxon>
        <taxon>Fungi</taxon>
        <taxon>Dikarya</taxon>
        <taxon>Ascomycota</taxon>
        <taxon>Pezizomycotina</taxon>
        <taxon>Dothideomycetes</taxon>
        <taxon>Dothideomycetidae</taxon>
        <taxon>Mycosphaerellales</taxon>
        <taxon>Mycosphaerellaceae</taxon>
        <taxon>Cercospora</taxon>
    </lineage>
</organism>
<feature type="region of interest" description="Disordered" evidence="5">
    <location>
        <begin position="524"/>
        <end position="569"/>
    </location>
</feature>
<evidence type="ECO:0000256" key="1">
    <source>
        <dbReference type="ARBA" id="ARBA00007374"/>
    </source>
</evidence>
<dbReference type="EC" id="2.7.-.-" evidence="4"/>
<dbReference type="GO" id="GO:0005737">
    <property type="term" value="C:cytoplasm"/>
    <property type="evidence" value="ECO:0007669"/>
    <property type="project" value="TreeGrafter"/>
</dbReference>
<dbReference type="Gene3D" id="3.30.470.160">
    <property type="entry name" value="Inositol polyphosphate kinase"/>
    <property type="match status" value="1"/>
</dbReference>
<feature type="compositionally biased region" description="Basic and acidic residues" evidence="5">
    <location>
        <begin position="403"/>
        <end position="423"/>
    </location>
</feature>
<feature type="compositionally biased region" description="Polar residues" evidence="5">
    <location>
        <begin position="198"/>
        <end position="217"/>
    </location>
</feature>
<feature type="compositionally biased region" description="Polar residues" evidence="5">
    <location>
        <begin position="344"/>
        <end position="354"/>
    </location>
</feature>
<feature type="region of interest" description="Disordered" evidence="5">
    <location>
        <begin position="1"/>
        <end position="131"/>
    </location>
</feature>
<feature type="region of interest" description="Disordered" evidence="5">
    <location>
        <begin position="147"/>
        <end position="275"/>
    </location>
</feature>
<evidence type="ECO:0000256" key="4">
    <source>
        <dbReference type="RuleBase" id="RU363090"/>
    </source>
</evidence>
<dbReference type="InterPro" id="IPR038286">
    <property type="entry name" value="IPK_sf"/>
</dbReference>
<feature type="compositionally biased region" description="Basic residues" evidence="5">
    <location>
        <begin position="553"/>
        <end position="562"/>
    </location>
</feature>
<sequence>MASPVAKAEDHISNHVPPRHIRSKQHELAHDEHFAADKPSSPVPYLSTTSTKTPTTTAQRSRKPASTAHHHAVRPQLNERDSIFATSYSGSPITARSSPSPPQVQSSPLSTADGIYYNEGGRSGGSSNMATATTTLPATSFLSNGTDSLDFARGHQKQDTSSTRLYHSRAADSRRRPTRSTLASQYQRRSLYDIHDLSSVSTAQPLPTTMHPQSRQDSPFRADTLPATPDSMPSSPDTGNTQSAERQQYRSWRQGEAKMQGLTIAQSQRKASTTVRDDVDKVIDAQLPQPEPVAAVRSRKASHYLGLFRENEQEEKRETERKKAGRANDASKSQISRDLEEQADGSSREQTVTETIEEEDGDYVTVSKKEMAQRLPLGLLEEIRNHHHLVPGQSQKIPFPKESQSHDHDRRLHEQLRKAVNKTEEDDESDREHISSATYYPHQGVQLGDSPGDEDGLDRTPKIKAVDVKDSRSEPSANDVQLSLQGEGAPEFLQGMSRVASSANFKDLPKPVPAPELLIHDSDYESESGYSTVSGDDEDDVETTPTNTPHVKAYGRRRTSRGRHAEQPQAPVGAVELKPYKHQVGGHTSIYRFSRRAVCKQLNSKENKFYETVEKCHRELLGFMPRYIGVLNVTYRKEAKKRKQTVTDENGSTQASSSDSKVQDGNDVAAEKSRTPEHTRMISHSMQNKSSSGIPQVLLANNRHLIPESLFRSSERSVPDLHRTRSTPPTPSDTNGMPQRPALKPAQSWGFTSVNEHLRDKVLREVFTPPVIHKSHRRDRGHGRSLRKVPTYIQNELSERNKSVDVSSFQNSERQDLRKECLKSPILRRAQLSAENRSASDLTQVLLKKNDALSKSAENSDLSAAPAGSSDRKTRRRRHSGGGLMRKPTDIEGTRGDLEFHEDAEEDVFAMDDVKKDLPTHPESPVAREAGTADVDRANDNARRDVEQPVPQLGPAIDFGVPEPRNPVSSLVEQDERVEHFILLEDLTAGMQKPCVLDLKMGTRQYGVEATEKKQRSQRAKCKSTTSRELGVRVCGMQVYNVKQQGYDFQDKYYGRDLKAGEEFREALKRFFFDGIGHAQALKHIPTVLDKIDALEDIIRQLPGYRLYASSLLMIYDRGDADTNGKLRENEGSDAPVPGIKLKIVDFANCVTAESLPYIQHKPCPPRNPDQIDRGYLRGLRTLRLYFQRIYTDLHNQKYVERGEGEGMAMDQRGIGHGIAQQKGWTERVMEDDPGEVSV</sequence>
<evidence type="ECO:0000256" key="5">
    <source>
        <dbReference type="SAM" id="MobiDB-lite"/>
    </source>
</evidence>
<protein>
    <recommendedName>
        <fullName evidence="4">Kinase</fullName>
        <ecNumber evidence="4">2.7.-.-</ecNumber>
    </recommendedName>
</protein>
<feature type="region of interest" description="Disordered" evidence="5">
    <location>
        <begin position="942"/>
        <end position="964"/>
    </location>
</feature>
<keyword evidence="9" id="KW-1185">Reference proteome</keyword>
<feature type="compositionally biased region" description="Low complexity" evidence="5">
    <location>
        <begin position="47"/>
        <end position="57"/>
    </location>
</feature>
<comment type="similarity">
    <text evidence="1 4">Belongs to the inositol phosphokinase (IPK) family.</text>
</comment>
<feature type="compositionally biased region" description="Basic and acidic residues" evidence="5">
    <location>
        <begin position="713"/>
        <end position="723"/>
    </location>
</feature>
<evidence type="ECO:0000313" key="9">
    <source>
        <dbReference type="Proteomes" id="UP001302367"/>
    </source>
</evidence>
<feature type="compositionally biased region" description="Basic and acidic residues" evidence="5">
    <location>
        <begin position="24"/>
        <end position="36"/>
    </location>
</feature>
<dbReference type="OrthoDB" id="2573163at2759"/>
<feature type="region of interest" description="Disordered" evidence="5">
    <location>
        <begin position="307"/>
        <end position="367"/>
    </location>
</feature>
<feature type="compositionally biased region" description="Polar residues" evidence="5">
    <location>
        <begin position="263"/>
        <end position="274"/>
    </location>
</feature>
<evidence type="ECO:0000256" key="3">
    <source>
        <dbReference type="ARBA" id="ARBA00022777"/>
    </source>
</evidence>
<keyword evidence="2 4" id="KW-0808">Transferase</keyword>
<dbReference type="AlphaFoldDB" id="A0A2G5H9D5"/>
<reference evidence="7 9" key="2">
    <citation type="submission" date="2023-09" db="EMBL/GenBank/DDBJ databases">
        <title>Complete-Gapless Cercospora beticola genome.</title>
        <authorList>
            <person name="Wyatt N.A."/>
            <person name="Spanner R.E."/>
            <person name="Bolton M.D."/>
        </authorList>
    </citation>
    <scope>NUCLEOTIDE SEQUENCE [LARGE SCALE GENOMIC DNA]</scope>
    <source>
        <strain evidence="7">Cb09-40</strain>
    </source>
</reference>